<gene>
    <name evidence="2" type="ORF">STAS_21761</name>
</gene>
<sequence>MLAAAVQLFDVPPKVSSASHVNEYPEPVFHHLQLQTKVAVFQARYPANAAEKKTNINLKGHISRTTKKDHSFIFAKRVASPERPPPIAPRDEKQPSSPPQQSASAVRGPLSPICKKTENTKPQPPSTAGHGYKPKHHAPLTKPATHTTTAMASTQKDETTRHQ</sequence>
<name>A0A5A7QIU9_STRAF</name>
<proteinExistence type="predicted"/>
<organism evidence="2 3">
    <name type="scientific">Striga asiatica</name>
    <name type="common">Asiatic witchweed</name>
    <name type="synonym">Buchnera asiatica</name>
    <dbReference type="NCBI Taxonomy" id="4170"/>
    <lineage>
        <taxon>Eukaryota</taxon>
        <taxon>Viridiplantae</taxon>
        <taxon>Streptophyta</taxon>
        <taxon>Embryophyta</taxon>
        <taxon>Tracheophyta</taxon>
        <taxon>Spermatophyta</taxon>
        <taxon>Magnoliopsida</taxon>
        <taxon>eudicotyledons</taxon>
        <taxon>Gunneridae</taxon>
        <taxon>Pentapetalae</taxon>
        <taxon>asterids</taxon>
        <taxon>lamiids</taxon>
        <taxon>Lamiales</taxon>
        <taxon>Orobanchaceae</taxon>
        <taxon>Buchnereae</taxon>
        <taxon>Striga</taxon>
    </lineage>
</organism>
<keyword evidence="3" id="KW-1185">Reference proteome</keyword>
<evidence type="ECO:0000256" key="1">
    <source>
        <dbReference type="SAM" id="MobiDB-lite"/>
    </source>
</evidence>
<comment type="caution">
    <text evidence="2">The sequence shown here is derived from an EMBL/GenBank/DDBJ whole genome shotgun (WGS) entry which is preliminary data.</text>
</comment>
<accession>A0A5A7QIU9</accession>
<dbReference type="AlphaFoldDB" id="A0A5A7QIU9"/>
<reference evidence="3" key="1">
    <citation type="journal article" date="2019" name="Curr. Biol.">
        <title>Genome Sequence of Striga asiatica Provides Insight into the Evolution of Plant Parasitism.</title>
        <authorList>
            <person name="Yoshida S."/>
            <person name="Kim S."/>
            <person name="Wafula E.K."/>
            <person name="Tanskanen J."/>
            <person name="Kim Y.M."/>
            <person name="Honaas L."/>
            <person name="Yang Z."/>
            <person name="Spallek T."/>
            <person name="Conn C.E."/>
            <person name="Ichihashi Y."/>
            <person name="Cheong K."/>
            <person name="Cui S."/>
            <person name="Der J.P."/>
            <person name="Gundlach H."/>
            <person name="Jiao Y."/>
            <person name="Hori C."/>
            <person name="Ishida J.K."/>
            <person name="Kasahara H."/>
            <person name="Kiba T."/>
            <person name="Kim M.S."/>
            <person name="Koo N."/>
            <person name="Laohavisit A."/>
            <person name="Lee Y.H."/>
            <person name="Lumba S."/>
            <person name="McCourt P."/>
            <person name="Mortimer J.C."/>
            <person name="Mutuku J.M."/>
            <person name="Nomura T."/>
            <person name="Sasaki-Sekimoto Y."/>
            <person name="Seto Y."/>
            <person name="Wang Y."/>
            <person name="Wakatake T."/>
            <person name="Sakakibara H."/>
            <person name="Demura T."/>
            <person name="Yamaguchi S."/>
            <person name="Yoneyama K."/>
            <person name="Manabe R.I."/>
            <person name="Nelson D.C."/>
            <person name="Schulman A.H."/>
            <person name="Timko M.P."/>
            <person name="dePamphilis C.W."/>
            <person name="Choi D."/>
            <person name="Shirasu K."/>
        </authorList>
    </citation>
    <scope>NUCLEOTIDE SEQUENCE [LARGE SCALE GENOMIC DNA]</scope>
    <source>
        <strain evidence="3">cv. UVA1</strain>
    </source>
</reference>
<dbReference type="Proteomes" id="UP000325081">
    <property type="component" value="Unassembled WGS sequence"/>
</dbReference>
<dbReference type="EMBL" id="BKCP01007115">
    <property type="protein sequence ID" value="GER44848.1"/>
    <property type="molecule type" value="Genomic_DNA"/>
</dbReference>
<feature type="region of interest" description="Disordered" evidence="1">
    <location>
        <begin position="63"/>
        <end position="163"/>
    </location>
</feature>
<protein>
    <submittedName>
        <fullName evidence="2">AAA-type ATPase family protein</fullName>
    </submittedName>
</protein>
<feature type="compositionally biased region" description="Polar residues" evidence="1">
    <location>
        <begin position="144"/>
        <end position="154"/>
    </location>
</feature>
<evidence type="ECO:0000313" key="2">
    <source>
        <dbReference type="EMBL" id="GER44848.1"/>
    </source>
</evidence>
<evidence type="ECO:0000313" key="3">
    <source>
        <dbReference type="Proteomes" id="UP000325081"/>
    </source>
</evidence>